<protein>
    <recommendedName>
        <fullName evidence="1">Peptidase M16 C-terminal domain-containing protein</fullName>
    </recommendedName>
</protein>
<dbReference type="InterPro" id="IPR011249">
    <property type="entry name" value="Metalloenz_LuxS/M16"/>
</dbReference>
<feature type="domain" description="Peptidase M16 C-terminal" evidence="1">
    <location>
        <begin position="150"/>
        <end position="322"/>
    </location>
</feature>
<reference evidence="2 3" key="2">
    <citation type="submission" date="2020-03" db="EMBL/GenBank/DDBJ databases">
        <authorList>
            <person name="Ichikawa N."/>
            <person name="Kimura A."/>
            <person name="Kitahashi Y."/>
            <person name="Uohara A."/>
        </authorList>
    </citation>
    <scope>NUCLEOTIDE SEQUENCE [LARGE SCALE GENOMIC DNA]</scope>
    <source>
        <strain evidence="2 3">NBRC 105367</strain>
    </source>
</reference>
<reference evidence="2 3" key="1">
    <citation type="submission" date="2020-03" db="EMBL/GenBank/DDBJ databases">
        <title>Whole genome shotgun sequence of Phytohabitans suffuscus NBRC 105367.</title>
        <authorList>
            <person name="Komaki H."/>
            <person name="Tamura T."/>
        </authorList>
    </citation>
    <scope>NUCLEOTIDE SEQUENCE [LARGE SCALE GENOMIC DNA]</scope>
    <source>
        <strain evidence="2 3">NBRC 105367</strain>
    </source>
</reference>
<organism evidence="2 3">
    <name type="scientific">Phytohabitans suffuscus</name>
    <dbReference type="NCBI Taxonomy" id="624315"/>
    <lineage>
        <taxon>Bacteria</taxon>
        <taxon>Bacillati</taxon>
        <taxon>Actinomycetota</taxon>
        <taxon>Actinomycetes</taxon>
        <taxon>Micromonosporales</taxon>
        <taxon>Micromonosporaceae</taxon>
    </lineage>
</organism>
<name>A0A6F8Y9V5_9ACTN</name>
<dbReference type="Pfam" id="PF05193">
    <property type="entry name" value="Peptidase_M16_C"/>
    <property type="match status" value="1"/>
</dbReference>
<dbReference type="Proteomes" id="UP000503011">
    <property type="component" value="Chromosome"/>
</dbReference>
<dbReference type="EMBL" id="AP022871">
    <property type="protein sequence ID" value="BCB82892.1"/>
    <property type="molecule type" value="Genomic_DNA"/>
</dbReference>
<dbReference type="InterPro" id="IPR007863">
    <property type="entry name" value="Peptidase_M16_C"/>
</dbReference>
<dbReference type="SUPFAM" id="SSF63411">
    <property type="entry name" value="LuxS/MPP-like metallohydrolase"/>
    <property type="match status" value="2"/>
</dbReference>
<evidence type="ECO:0000313" key="2">
    <source>
        <dbReference type="EMBL" id="BCB82892.1"/>
    </source>
</evidence>
<dbReference type="AlphaFoldDB" id="A0A6F8Y9V5"/>
<dbReference type="Gene3D" id="3.30.830.10">
    <property type="entry name" value="Metalloenzyme, LuxS/M16 peptidase-like"/>
    <property type="match status" value="2"/>
</dbReference>
<sequence length="426" mass="44244">MPGRELATVHIAVAPGGASEPAGRDGIAALLAAGCAMGPAGRRDGTFVHELERLGATLTGGADHDGSQLTAVVPGRGLPALLDMLVPALTSPALDERWIRAAVARRVAASRTEALHPVHRPADAIRRLSYPPGSPYGRTARGGALSLSDVDRDLLGDLHGRWYGPANTSVIVAGDLERWRVGDRAVETFGAWHHPVPAAAPPVALPAARPTWEVHAAPGARQAVLVLGAAVHCPDRERLAGLETAVHTLAGWSPSRLNVALREEMGCSYGFHTDFVARRTGTGHLAEFRVYGAVDADRLAAATDRLLRECADLAERGPADEESRAGAGNLAARVPMLAQSVRELVGQTAAGLRRGFTLDEIAEQAPVLAGLAPAAVRAAARALAPQRLNLALIGDPAGGMAALEPLATALGLPVRRAGGESAVSRR</sequence>
<keyword evidence="3" id="KW-1185">Reference proteome</keyword>
<accession>A0A6F8Y9V5</accession>
<dbReference type="GO" id="GO:0046872">
    <property type="term" value="F:metal ion binding"/>
    <property type="evidence" value="ECO:0007669"/>
    <property type="project" value="InterPro"/>
</dbReference>
<evidence type="ECO:0000313" key="3">
    <source>
        <dbReference type="Proteomes" id="UP000503011"/>
    </source>
</evidence>
<dbReference type="RefSeq" id="WP_173152731.1">
    <property type="nucleotide sequence ID" value="NZ_AP022871.1"/>
</dbReference>
<proteinExistence type="predicted"/>
<evidence type="ECO:0000259" key="1">
    <source>
        <dbReference type="Pfam" id="PF05193"/>
    </source>
</evidence>
<dbReference type="KEGG" id="psuu:Psuf_002050"/>
<gene>
    <name evidence="2" type="ORF">Psuf_002050</name>
</gene>